<dbReference type="AlphaFoldDB" id="A0A495R079"/>
<dbReference type="InterPro" id="IPR036388">
    <property type="entry name" value="WH-like_DNA-bd_sf"/>
</dbReference>
<name>A0A495R079_9ACTN</name>
<keyword evidence="1" id="KW-0805">Transcription regulation</keyword>
<dbReference type="PANTHER" id="PTHR42756:SF1">
    <property type="entry name" value="TRANSCRIPTIONAL REPRESSOR OF EMRAB OPERON"/>
    <property type="match status" value="1"/>
</dbReference>
<dbReference type="PROSITE" id="PS01117">
    <property type="entry name" value="HTH_MARR_1"/>
    <property type="match status" value="1"/>
</dbReference>
<dbReference type="PANTHER" id="PTHR42756">
    <property type="entry name" value="TRANSCRIPTIONAL REGULATOR, MARR"/>
    <property type="match status" value="1"/>
</dbReference>
<evidence type="ECO:0000256" key="1">
    <source>
        <dbReference type="ARBA" id="ARBA00023015"/>
    </source>
</evidence>
<dbReference type="GO" id="GO:0003677">
    <property type="term" value="F:DNA binding"/>
    <property type="evidence" value="ECO:0007669"/>
    <property type="project" value="UniProtKB-KW"/>
</dbReference>
<evidence type="ECO:0000313" key="6">
    <source>
        <dbReference type="Proteomes" id="UP000274601"/>
    </source>
</evidence>
<dbReference type="InterPro" id="IPR036390">
    <property type="entry name" value="WH_DNA-bd_sf"/>
</dbReference>
<proteinExistence type="predicted"/>
<reference evidence="5 6" key="1">
    <citation type="submission" date="2018-10" db="EMBL/GenBank/DDBJ databases">
        <title>Genomic Encyclopedia of Archaeal and Bacterial Type Strains, Phase II (KMG-II): from individual species to whole genera.</title>
        <authorList>
            <person name="Goeker M."/>
        </authorList>
    </citation>
    <scope>NUCLEOTIDE SEQUENCE [LARGE SCALE GENOMIC DNA]</scope>
    <source>
        <strain evidence="5 6">DSM 43383</strain>
    </source>
</reference>
<dbReference type="InterPro" id="IPR023187">
    <property type="entry name" value="Tscrpt_reg_MarR-type_CS"/>
</dbReference>
<dbReference type="Gene3D" id="1.10.10.10">
    <property type="entry name" value="Winged helix-like DNA-binding domain superfamily/Winged helix DNA-binding domain"/>
    <property type="match status" value="1"/>
</dbReference>
<evidence type="ECO:0000313" key="5">
    <source>
        <dbReference type="EMBL" id="RKS79737.1"/>
    </source>
</evidence>
<dbReference type="SUPFAM" id="SSF46785">
    <property type="entry name" value="Winged helix' DNA-binding domain"/>
    <property type="match status" value="1"/>
</dbReference>
<keyword evidence="3" id="KW-0804">Transcription</keyword>
<evidence type="ECO:0000256" key="3">
    <source>
        <dbReference type="ARBA" id="ARBA00023163"/>
    </source>
</evidence>
<dbReference type="Proteomes" id="UP000274601">
    <property type="component" value="Unassembled WGS sequence"/>
</dbReference>
<sequence length="180" mass="20364">MKWYGSEMEDSVDRHIEYWSREVPGLDPDVEGTITRMQGLVRVLGDRRAAGLSARGLKSWEYDILWRLRSAGPPYQGTPSWLAHALNVHPATLTSRLDRLEGSGHIARTHDRADRRRLLVRLTDQGHRAWEDTIDDQAANERALLAALSEEELRRLSGLLRKVVVALEDDGPPLMPSVEP</sequence>
<dbReference type="GO" id="GO:0003700">
    <property type="term" value="F:DNA-binding transcription factor activity"/>
    <property type="evidence" value="ECO:0007669"/>
    <property type="project" value="InterPro"/>
</dbReference>
<dbReference type="PRINTS" id="PR00598">
    <property type="entry name" value="HTHMARR"/>
</dbReference>
<organism evidence="5 6">
    <name type="scientific">Actinomadura pelletieri DSM 43383</name>
    <dbReference type="NCBI Taxonomy" id="1120940"/>
    <lineage>
        <taxon>Bacteria</taxon>
        <taxon>Bacillati</taxon>
        <taxon>Actinomycetota</taxon>
        <taxon>Actinomycetes</taxon>
        <taxon>Streptosporangiales</taxon>
        <taxon>Thermomonosporaceae</taxon>
        <taxon>Actinomadura</taxon>
    </lineage>
</organism>
<dbReference type="InterPro" id="IPR000835">
    <property type="entry name" value="HTH_MarR-typ"/>
</dbReference>
<accession>A0A495R079</accession>
<dbReference type="EMBL" id="RBWU01000001">
    <property type="protein sequence ID" value="RKS79737.1"/>
    <property type="molecule type" value="Genomic_DNA"/>
</dbReference>
<comment type="caution">
    <text evidence="5">The sequence shown here is derived from an EMBL/GenBank/DDBJ whole genome shotgun (WGS) entry which is preliminary data.</text>
</comment>
<evidence type="ECO:0000256" key="2">
    <source>
        <dbReference type="ARBA" id="ARBA00023125"/>
    </source>
</evidence>
<dbReference type="SMART" id="SM00347">
    <property type="entry name" value="HTH_MARR"/>
    <property type="match status" value="1"/>
</dbReference>
<dbReference type="PROSITE" id="PS50995">
    <property type="entry name" value="HTH_MARR_2"/>
    <property type="match status" value="1"/>
</dbReference>
<protein>
    <submittedName>
        <fullName evidence="5">DNA-binding MarR family transcriptional regulator</fullName>
    </submittedName>
</protein>
<feature type="domain" description="HTH marR-type" evidence="4">
    <location>
        <begin position="27"/>
        <end position="165"/>
    </location>
</feature>
<gene>
    <name evidence="5" type="ORF">BZB76_1215</name>
</gene>
<keyword evidence="2 5" id="KW-0238">DNA-binding</keyword>
<dbReference type="Pfam" id="PF01047">
    <property type="entry name" value="MarR"/>
    <property type="match status" value="1"/>
</dbReference>
<evidence type="ECO:0000259" key="4">
    <source>
        <dbReference type="PROSITE" id="PS50995"/>
    </source>
</evidence>
<keyword evidence="6" id="KW-1185">Reference proteome</keyword>